<keyword evidence="2" id="KW-1185">Reference proteome</keyword>
<reference evidence="1 2" key="1">
    <citation type="submission" date="2015-01" db="EMBL/GenBank/DDBJ databases">
        <title>Evolution of Trichinella species and genotypes.</title>
        <authorList>
            <person name="Korhonen P.K."/>
            <person name="Edoardo P."/>
            <person name="Giuseppe L.R."/>
            <person name="Gasser R.B."/>
        </authorList>
    </citation>
    <scope>NUCLEOTIDE SEQUENCE [LARGE SCALE GENOMIC DNA]</scope>
    <source>
        <strain evidence="1">ISS120</strain>
    </source>
</reference>
<dbReference type="EMBL" id="JYDI01000054">
    <property type="protein sequence ID" value="KRY55481.1"/>
    <property type="molecule type" value="Genomic_DNA"/>
</dbReference>
<comment type="caution">
    <text evidence="1">The sequence shown here is derived from an EMBL/GenBank/DDBJ whole genome shotgun (WGS) entry which is preliminary data.</text>
</comment>
<evidence type="ECO:0000313" key="2">
    <source>
        <dbReference type="Proteomes" id="UP000054653"/>
    </source>
</evidence>
<sequence>MHVLIIQCLVFTDCTVVEFRFKYNIWIYAHEILLSTTNMIQSRGALLTLSRVGSLWMSQTANCEIIHSYNRRAMGFIAHLMQI</sequence>
<proteinExistence type="predicted"/>
<dbReference type="Proteomes" id="UP000054653">
    <property type="component" value="Unassembled WGS sequence"/>
</dbReference>
<dbReference type="AlphaFoldDB" id="A0A0V1D1W9"/>
<evidence type="ECO:0000313" key="1">
    <source>
        <dbReference type="EMBL" id="KRY55481.1"/>
    </source>
</evidence>
<gene>
    <name evidence="1" type="ORF">T03_1328</name>
</gene>
<accession>A0A0V1D1W9</accession>
<name>A0A0V1D1W9_TRIBR</name>
<protein>
    <submittedName>
        <fullName evidence="1">Uncharacterized protein</fullName>
    </submittedName>
</protein>
<organism evidence="1 2">
    <name type="scientific">Trichinella britovi</name>
    <name type="common">Parasitic roundworm</name>
    <dbReference type="NCBI Taxonomy" id="45882"/>
    <lineage>
        <taxon>Eukaryota</taxon>
        <taxon>Metazoa</taxon>
        <taxon>Ecdysozoa</taxon>
        <taxon>Nematoda</taxon>
        <taxon>Enoplea</taxon>
        <taxon>Dorylaimia</taxon>
        <taxon>Trichinellida</taxon>
        <taxon>Trichinellidae</taxon>
        <taxon>Trichinella</taxon>
    </lineage>
</organism>